<keyword evidence="2" id="KW-1185">Reference proteome</keyword>
<dbReference type="Proteomes" id="UP000199315">
    <property type="component" value="Unassembled WGS sequence"/>
</dbReference>
<proteinExistence type="predicted"/>
<reference evidence="1 2" key="1">
    <citation type="submission" date="2016-09" db="EMBL/GenBank/DDBJ databases">
        <authorList>
            <person name="Capua I."/>
            <person name="De Benedictis P."/>
            <person name="Joannis T."/>
            <person name="Lombin L.H."/>
            <person name="Cattoli G."/>
        </authorList>
    </citation>
    <scope>NUCLEOTIDE SEQUENCE [LARGE SCALE GENOMIC DNA]</scope>
    <source>
        <strain evidence="1 2">GluBS11</strain>
    </source>
</reference>
<evidence type="ECO:0000313" key="1">
    <source>
        <dbReference type="EMBL" id="SCP96875.1"/>
    </source>
</evidence>
<dbReference type="STRING" id="1619234.SAMN05421730_10079"/>
<sequence length="134" mass="14989">MRDLVQINGYITFTSTLNYNRSYYNGSYDYVLVKLISFKLEREIYTSAPFDGFRRATALVSQVGTIGGPGNPAVLNNQLKTYSNISYGTLYAAPSEWLAVLSDYVEGFKGVKYSIPIIYANGTTSTCTYIHSMR</sequence>
<organism evidence="1 2">
    <name type="scientific">Anaerobium acetethylicum</name>
    <dbReference type="NCBI Taxonomy" id="1619234"/>
    <lineage>
        <taxon>Bacteria</taxon>
        <taxon>Bacillati</taxon>
        <taxon>Bacillota</taxon>
        <taxon>Clostridia</taxon>
        <taxon>Lachnospirales</taxon>
        <taxon>Lachnospiraceae</taxon>
        <taxon>Anaerobium</taxon>
    </lineage>
</organism>
<dbReference type="EMBL" id="FMKA01000007">
    <property type="protein sequence ID" value="SCP96875.1"/>
    <property type="molecule type" value="Genomic_DNA"/>
</dbReference>
<gene>
    <name evidence="1" type="ORF">SAMN05421730_10079</name>
</gene>
<protein>
    <submittedName>
        <fullName evidence="1">Uncharacterized protein</fullName>
    </submittedName>
</protein>
<dbReference type="AlphaFoldDB" id="A0A1D3TSM9"/>
<accession>A0A1D3TSM9</accession>
<name>A0A1D3TSM9_9FIRM</name>
<evidence type="ECO:0000313" key="2">
    <source>
        <dbReference type="Proteomes" id="UP000199315"/>
    </source>
</evidence>